<feature type="transmembrane region" description="Helical" evidence="1">
    <location>
        <begin position="6"/>
        <end position="27"/>
    </location>
</feature>
<sequence>MTQTDYVIAAYVVAAVGIGSAVLWAYLTMRRAERAAQRLRER</sequence>
<dbReference type="RefSeq" id="WP_008602859.1">
    <property type="nucleotide sequence ID" value="NZ_AMRV01000007.1"/>
</dbReference>
<keyword evidence="3" id="KW-1185">Reference proteome</keyword>
<evidence type="ECO:0000313" key="2">
    <source>
        <dbReference type="EMBL" id="EMD82514.1"/>
    </source>
</evidence>
<reference evidence="2 3" key="1">
    <citation type="journal article" date="2013" name="Genome Announc.">
        <title>Draft Genome Sequence of Strain JLT2015T, Belonging to the Family Sphingomonadaceae of the Alphaproteobacteria.</title>
        <authorList>
            <person name="Tang K."/>
            <person name="Liu K."/>
            <person name="Li S."/>
            <person name="Jiao N."/>
        </authorList>
    </citation>
    <scope>NUCLEOTIDE SEQUENCE [LARGE SCALE GENOMIC DNA]</scope>
    <source>
        <strain evidence="2 3">JLT2015</strain>
    </source>
</reference>
<evidence type="ECO:0000313" key="3">
    <source>
        <dbReference type="Proteomes" id="UP000011717"/>
    </source>
</evidence>
<dbReference type="AlphaFoldDB" id="M2T7L2"/>
<dbReference type="EMBL" id="AMRV01000007">
    <property type="protein sequence ID" value="EMD82514.1"/>
    <property type="molecule type" value="Genomic_DNA"/>
</dbReference>
<accession>M2T7L2</accession>
<protein>
    <recommendedName>
        <fullName evidence="4">Heme exporter protein D</fullName>
    </recommendedName>
</protein>
<comment type="caution">
    <text evidence="2">The sequence shown here is derived from an EMBL/GenBank/DDBJ whole genome shotgun (WGS) entry which is preliminary data.</text>
</comment>
<dbReference type="Proteomes" id="UP000011717">
    <property type="component" value="Unassembled WGS sequence"/>
</dbReference>
<evidence type="ECO:0000256" key="1">
    <source>
        <dbReference type="SAM" id="Phobius"/>
    </source>
</evidence>
<name>M2T7L2_9SPHN</name>
<organism evidence="2 3">
    <name type="scientific">Pacificimonas flava</name>
    <dbReference type="NCBI Taxonomy" id="1234595"/>
    <lineage>
        <taxon>Bacteria</taxon>
        <taxon>Pseudomonadati</taxon>
        <taxon>Pseudomonadota</taxon>
        <taxon>Alphaproteobacteria</taxon>
        <taxon>Sphingomonadales</taxon>
        <taxon>Sphingosinicellaceae</taxon>
        <taxon>Pacificimonas</taxon>
    </lineage>
</organism>
<evidence type="ECO:0008006" key="4">
    <source>
        <dbReference type="Google" id="ProtNLM"/>
    </source>
</evidence>
<keyword evidence="1" id="KW-0812">Transmembrane</keyword>
<keyword evidence="1" id="KW-1133">Transmembrane helix</keyword>
<proteinExistence type="predicted"/>
<keyword evidence="1" id="KW-0472">Membrane</keyword>
<gene>
    <name evidence="2" type="ORF">C725_2235</name>
</gene>